<dbReference type="PANTHER" id="PTHR30480">
    <property type="entry name" value="BETA-HEXOSAMINIDASE-RELATED"/>
    <property type="match status" value="1"/>
</dbReference>
<dbReference type="InterPro" id="IPR036962">
    <property type="entry name" value="Glyco_hydro_3_N_sf"/>
</dbReference>
<dbReference type="EMBL" id="FOME01000010">
    <property type="protein sequence ID" value="SFE25452.1"/>
    <property type="molecule type" value="Genomic_DNA"/>
</dbReference>
<gene>
    <name evidence="9" type="ORF">SAMN02982929_04130</name>
    <name evidence="10" type="ORF">SAMN05216506_11047</name>
</gene>
<feature type="domain" description="Glycoside hydrolase family 3 N-terminal" evidence="7">
    <location>
        <begin position="44"/>
        <end position="384"/>
    </location>
</feature>
<evidence type="ECO:0000313" key="9">
    <source>
        <dbReference type="EMBL" id="SEG82656.1"/>
    </source>
</evidence>
<evidence type="ECO:0000256" key="1">
    <source>
        <dbReference type="ARBA" id="ARBA00001231"/>
    </source>
</evidence>
<evidence type="ECO:0000256" key="6">
    <source>
        <dbReference type="SAM" id="SignalP"/>
    </source>
</evidence>
<comment type="catalytic activity">
    <reaction evidence="1">
        <text>Hydrolysis of terminal non-reducing N-acetyl-D-hexosamine residues in N-acetyl-beta-D-hexosaminides.</text>
        <dbReference type="EC" id="3.2.1.52"/>
    </reaction>
</comment>
<feature type="chain" id="PRO_5030028592" description="beta-N-acetylhexosaminidase" evidence="6">
    <location>
        <begin position="26"/>
        <end position="590"/>
    </location>
</feature>
<dbReference type="InterPro" id="IPR017853">
    <property type="entry name" value="GH"/>
</dbReference>
<keyword evidence="4" id="KW-0378">Hydrolase</keyword>
<dbReference type="AlphaFoldDB" id="A0A1H6DDQ9"/>
<dbReference type="GO" id="GO:0004563">
    <property type="term" value="F:beta-N-acetylhexosaminidase activity"/>
    <property type="evidence" value="ECO:0007669"/>
    <property type="project" value="UniProtKB-EC"/>
</dbReference>
<organism evidence="9 12">
    <name type="scientific">Saccharopolyspora kobensis</name>
    <dbReference type="NCBI Taxonomy" id="146035"/>
    <lineage>
        <taxon>Bacteria</taxon>
        <taxon>Bacillati</taxon>
        <taxon>Actinomycetota</taxon>
        <taxon>Actinomycetes</taxon>
        <taxon>Pseudonocardiales</taxon>
        <taxon>Pseudonocardiaceae</taxon>
        <taxon>Saccharopolyspora</taxon>
    </lineage>
</organism>
<dbReference type="Gene3D" id="3.20.20.300">
    <property type="entry name" value="Glycoside hydrolase, family 3, N-terminal domain"/>
    <property type="match status" value="1"/>
</dbReference>
<dbReference type="GO" id="GO:0005975">
    <property type="term" value="P:carbohydrate metabolic process"/>
    <property type="evidence" value="ECO:0007669"/>
    <property type="project" value="InterPro"/>
</dbReference>
<reference evidence="11 12" key="2">
    <citation type="submission" date="2016-10" db="EMBL/GenBank/DDBJ databases">
        <authorList>
            <person name="Varghese N."/>
            <person name="Submissions S."/>
        </authorList>
    </citation>
    <scope>NUCLEOTIDE SEQUENCE [LARGE SCALE GENOMIC DNA]</scope>
    <source>
        <strain evidence="12">ATCC 20501</strain>
        <strain evidence="10 11">CGMCC 4.3529</strain>
    </source>
</reference>
<dbReference type="Proteomes" id="UP000236729">
    <property type="component" value="Unassembled WGS sequence"/>
</dbReference>
<dbReference type="SMR" id="A0A1H6DDQ9"/>
<evidence type="ECO:0000256" key="3">
    <source>
        <dbReference type="ARBA" id="ARBA00012663"/>
    </source>
</evidence>
<dbReference type="PANTHER" id="PTHR30480:SF13">
    <property type="entry name" value="BETA-HEXOSAMINIDASE"/>
    <property type="match status" value="1"/>
</dbReference>
<accession>A0A1I1Z1K8</accession>
<dbReference type="InterPro" id="IPR036881">
    <property type="entry name" value="Glyco_hydro_3_C_sf"/>
</dbReference>
<accession>A0A1H6DDQ9</accession>
<dbReference type="InterPro" id="IPR001764">
    <property type="entry name" value="Glyco_hydro_3_N"/>
</dbReference>
<dbReference type="InterPro" id="IPR006311">
    <property type="entry name" value="TAT_signal"/>
</dbReference>
<evidence type="ECO:0000259" key="7">
    <source>
        <dbReference type="Pfam" id="PF00933"/>
    </source>
</evidence>
<comment type="similarity">
    <text evidence="2">Belongs to the glycosyl hydrolase 3 family.</text>
</comment>
<name>A0A1H6DDQ9_9PSEU</name>
<dbReference type="Gene3D" id="3.40.50.1700">
    <property type="entry name" value="Glycoside hydrolase family 3 C-terminal domain"/>
    <property type="match status" value="1"/>
</dbReference>
<protein>
    <recommendedName>
        <fullName evidence="3">beta-N-acetylhexosaminidase</fullName>
        <ecNumber evidence="3">3.2.1.52</ecNumber>
    </recommendedName>
</protein>
<reference evidence="9" key="1">
    <citation type="submission" date="2016-10" db="EMBL/GenBank/DDBJ databases">
        <authorList>
            <person name="de Groot N.N."/>
        </authorList>
    </citation>
    <scope>NUCLEOTIDE SEQUENCE [LARGE SCALE GENOMIC DNA]</scope>
    <source>
        <strain evidence="9">ATCC 20501</strain>
    </source>
</reference>
<dbReference type="Pfam" id="PF01915">
    <property type="entry name" value="Glyco_hydro_3_C"/>
    <property type="match status" value="1"/>
</dbReference>
<keyword evidence="5" id="KW-0326">Glycosidase</keyword>
<dbReference type="SUPFAM" id="SSF52279">
    <property type="entry name" value="Beta-D-glucan exohydrolase, C-terminal domain"/>
    <property type="match status" value="1"/>
</dbReference>
<proteinExistence type="inferred from homology"/>
<sequence length="590" mass="62456">MSPKPRTRRAAIALSALAAGAVALTATGGASTPQRPAEILQEMTLEEKVGQLFVTYAYGRTADTPHPKNKEEFGVDTPAQVVQKYHLGGIIHFTWTDSLYDPKQIAELSNGLQNAAVNSGSKVPLLISTDQEQGQVTRIHEPATQFPGNMALGSGRSPEDAERAAAITGRELRAMGLNQNFAPSGDVNVNPANPVIGVRSFSSDPALAAQLTAAQIRGYEDSAGPGETVSASVKHFPGHGDTNQDSHTALPVIEHDRQQWEQLDAPPFKEAIGAGTDAVMSAHIVVPKLDDSGEPSTLSPKVLTGMLREELGYQGVIITDSLQMDGVREKHPDAEIPVLALKAGADMLLMPNDLQVAIDGVLNAVRSGELSEQRIDQSVERVLALKSGRGVLENPFVDVSKVDKIVGSKQHLAEAQEITDRTTTLLRNDGVLPLKPPAKMFVTGAGNDATAALAKQIGARGPQTSALATGLKPTKEQIDQAVEQAKQNDVTVVLTNAAWSEANAGQLDLVRALQQTGKPVIAVATRDPYDAARADAPAWLATYSDKPVAMESLTKVLFGEIAPVGKLPVPVPDPNKPGTDAYPFGHGLGW</sequence>
<evidence type="ECO:0000256" key="5">
    <source>
        <dbReference type="ARBA" id="ARBA00023295"/>
    </source>
</evidence>
<evidence type="ECO:0000256" key="2">
    <source>
        <dbReference type="ARBA" id="ARBA00005336"/>
    </source>
</evidence>
<dbReference type="InterPro" id="IPR050226">
    <property type="entry name" value="NagZ_Beta-hexosaminidase"/>
</dbReference>
<evidence type="ECO:0000313" key="11">
    <source>
        <dbReference type="Proteomes" id="UP000199690"/>
    </source>
</evidence>
<dbReference type="FunFam" id="3.20.20.300:FF:000014">
    <property type="entry name" value="Beta-hexosaminidase, lipoprotein"/>
    <property type="match status" value="1"/>
</dbReference>
<dbReference type="GO" id="GO:0009254">
    <property type="term" value="P:peptidoglycan turnover"/>
    <property type="evidence" value="ECO:0007669"/>
    <property type="project" value="TreeGrafter"/>
</dbReference>
<evidence type="ECO:0000259" key="8">
    <source>
        <dbReference type="Pfam" id="PF01915"/>
    </source>
</evidence>
<dbReference type="SUPFAM" id="SSF51445">
    <property type="entry name" value="(Trans)glycosidases"/>
    <property type="match status" value="1"/>
</dbReference>
<dbReference type="Proteomes" id="UP000199690">
    <property type="component" value="Unassembled WGS sequence"/>
</dbReference>
<dbReference type="RefSeq" id="WP_235863699.1">
    <property type="nucleotide sequence ID" value="NZ_FNVB01000006.1"/>
</dbReference>
<keyword evidence="6" id="KW-0732">Signal</keyword>
<feature type="domain" description="Glycoside hydrolase family 3 C-terminal" evidence="8">
    <location>
        <begin position="424"/>
        <end position="589"/>
    </location>
</feature>
<dbReference type="PROSITE" id="PS51318">
    <property type="entry name" value="TAT"/>
    <property type="match status" value="1"/>
</dbReference>
<feature type="signal peptide" evidence="6">
    <location>
        <begin position="1"/>
        <end position="25"/>
    </location>
</feature>
<dbReference type="InterPro" id="IPR002772">
    <property type="entry name" value="Glyco_hydro_3_C"/>
</dbReference>
<evidence type="ECO:0000256" key="4">
    <source>
        <dbReference type="ARBA" id="ARBA00022801"/>
    </source>
</evidence>
<evidence type="ECO:0000313" key="12">
    <source>
        <dbReference type="Proteomes" id="UP000236729"/>
    </source>
</evidence>
<dbReference type="Pfam" id="PF00933">
    <property type="entry name" value="Glyco_hydro_3"/>
    <property type="match status" value="1"/>
</dbReference>
<dbReference type="EC" id="3.2.1.52" evidence="3"/>
<keyword evidence="11" id="KW-1185">Reference proteome</keyword>
<evidence type="ECO:0000313" key="10">
    <source>
        <dbReference type="EMBL" id="SFE25452.1"/>
    </source>
</evidence>
<dbReference type="EMBL" id="FNVB01000006">
    <property type="protein sequence ID" value="SEG82656.1"/>
    <property type="molecule type" value="Genomic_DNA"/>
</dbReference>